<sequence length="250" mass="27846">MQSSWLGPALYLGKKVSPNFTVSSLNPLYSPFISEITQIEFVNIISLNDISNISINADLGLFKIHLGSLQAFDNHINFALFQDLLLKLLDTENTNAALYSIVSSSNNAFGLPTFHPLVIFPSKPQTSHQAKKELYGFFLHVPESLAFMFDIFPNLHSNKVTSGLSKLKASFEAELSDIEELENIRLLSASVGSTGKDKANSTQSTNTNETTKDSKPLAINKKSSKKQLSSHEIEQKNKKVYFFLLYDISY</sequence>
<dbReference type="EMBL" id="MBFR01000085">
    <property type="protein sequence ID" value="PVU94565.1"/>
    <property type="molecule type" value="Genomic_DNA"/>
</dbReference>
<keyword evidence="3" id="KW-1185">Reference proteome</keyword>
<evidence type="ECO:0000313" key="3">
    <source>
        <dbReference type="Proteomes" id="UP000245383"/>
    </source>
</evidence>
<proteinExistence type="predicted"/>
<dbReference type="AlphaFoldDB" id="A0A2T9YQD9"/>
<evidence type="ECO:0000313" key="2">
    <source>
        <dbReference type="EMBL" id="PVU94565.1"/>
    </source>
</evidence>
<name>A0A2T9YQD9_9FUNG</name>
<feature type="region of interest" description="Disordered" evidence="1">
    <location>
        <begin position="193"/>
        <end position="230"/>
    </location>
</feature>
<reference evidence="2 3" key="1">
    <citation type="journal article" date="2018" name="MBio">
        <title>Comparative Genomics Reveals the Core Gene Toolbox for the Fungus-Insect Symbiosis.</title>
        <authorList>
            <person name="Wang Y."/>
            <person name="Stata M."/>
            <person name="Wang W."/>
            <person name="Stajich J.E."/>
            <person name="White M.M."/>
            <person name="Moncalvo J.M."/>
        </authorList>
    </citation>
    <scope>NUCLEOTIDE SEQUENCE [LARGE SCALE GENOMIC DNA]</scope>
    <source>
        <strain evidence="2 3">SWE-8-4</strain>
    </source>
</reference>
<organism evidence="2 3">
    <name type="scientific">Smittium simulii</name>
    <dbReference type="NCBI Taxonomy" id="133385"/>
    <lineage>
        <taxon>Eukaryota</taxon>
        <taxon>Fungi</taxon>
        <taxon>Fungi incertae sedis</taxon>
        <taxon>Zoopagomycota</taxon>
        <taxon>Kickxellomycotina</taxon>
        <taxon>Harpellomycetes</taxon>
        <taxon>Harpellales</taxon>
        <taxon>Legeriomycetaceae</taxon>
        <taxon>Smittium</taxon>
    </lineage>
</organism>
<dbReference type="Proteomes" id="UP000245383">
    <property type="component" value="Unassembled WGS sequence"/>
</dbReference>
<protein>
    <submittedName>
        <fullName evidence="2">Uncharacterized protein</fullName>
    </submittedName>
</protein>
<feature type="compositionally biased region" description="Low complexity" evidence="1">
    <location>
        <begin position="200"/>
        <end position="209"/>
    </location>
</feature>
<gene>
    <name evidence="2" type="ORF">BB561_002464</name>
</gene>
<evidence type="ECO:0000256" key="1">
    <source>
        <dbReference type="SAM" id="MobiDB-lite"/>
    </source>
</evidence>
<comment type="caution">
    <text evidence="2">The sequence shown here is derived from an EMBL/GenBank/DDBJ whole genome shotgun (WGS) entry which is preliminary data.</text>
</comment>
<accession>A0A2T9YQD9</accession>